<keyword evidence="2" id="KW-1185">Reference proteome</keyword>
<dbReference type="InterPro" id="IPR001345">
    <property type="entry name" value="PG/BPGM_mutase_AS"/>
</dbReference>
<dbReference type="InterPro" id="IPR013078">
    <property type="entry name" value="His_Pase_superF_clade-1"/>
</dbReference>
<dbReference type="Gene3D" id="3.40.50.1240">
    <property type="entry name" value="Phosphoglycerate mutase-like"/>
    <property type="match status" value="1"/>
</dbReference>
<dbReference type="RefSeq" id="WP_282908079.1">
    <property type="nucleotide sequence ID" value="NZ_JAGRPV010000001.1"/>
</dbReference>
<dbReference type="PROSITE" id="PS00175">
    <property type="entry name" value="PG_MUTASE"/>
    <property type="match status" value="1"/>
</dbReference>
<proteinExistence type="predicted"/>
<dbReference type="SMART" id="SM00855">
    <property type="entry name" value="PGAM"/>
    <property type="match status" value="1"/>
</dbReference>
<sequence length="80" mass="9227">MIVYVIRHGESLANIKQSTEADCSLSPRGERQAIRVRDFFDRNRLDTVFSSPLRRTIQTSLSLARSKQLPVMLVPEMTEY</sequence>
<evidence type="ECO:0000313" key="2">
    <source>
        <dbReference type="Proteomes" id="UP001161691"/>
    </source>
</evidence>
<dbReference type="CDD" id="cd07067">
    <property type="entry name" value="HP_PGM_like"/>
    <property type="match status" value="1"/>
</dbReference>
<gene>
    <name evidence="1" type="ORF">KB449_09160</name>
</gene>
<accession>A0ABT6TE83</accession>
<name>A0ABT6TE83_9BACL</name>
<organism evidence="1 2">
    <name type="scientific">Cohnella hashimotonis</name>
    <dbReference type="NCBI Taxonomy" id="2826895"/>
    <lineage>
        <taxon>Bacteria</taxon>
        <taxon>Bacillati</taxon>
        <taxon>Bacillota</taxon>
        <taxon>Bacilli</taxon>
        <taxon>Bacillales</taxon>
        <taxon>Paenibacillaceae</taxon>
        <taxon>Cohnella</taxon>
    </lineage>
</organism>
<protein>
    <submittedName>
        <fullName evidence="1">Histidine phosphatase family protein</fullName>
    </submittedName>
</protein>
<dbReference type="Proteomes" id="UP001161691">
    <property type="component" value="Unassembled WGS sequence"/>
</dbReference>
<dbReference type="InterPro" id="IPR029033">
    <property type="entry name" value="His_PPase_superfam"/>
</dbReference>
<dbReference type="SUPFAM" id="SSF53254">
    <property type="entry name" value="Phosphoglycerate mutase-like"/>
    <property type="match status" value="1"/>
</dbReference>
<dbReference type="PANTHER" id="PTHR48100">
    <property type="entry name" value="BROAD-SPECIFICITY PHOSPHATASE YOR283W-RELATED"/>
    <property type="match status" value="1"/>
</dbReference>
<comment type="caution">
    <text evidence="1">The sequence shown here is derived from an EMBL/GenBank/DDBJ whole genome shotgun (WGS) entry which is preliminary data.</text>
</comment>
<dbReference type="EMBL" id="JAGRPV010000001">
    <property type="protein sequence ID" value="MDI4645127.1"/>
    <property type="molecule type" value="Genomic_DNA"/>
</dbReference>
<evidence type="ECO:0000313" key="1">
    <source>
        <dbReference type="EMBL" id="MDI4645127.1"/>
    </source>
</evidence>
<dbReference type="InterPro" id="IPR050275">
    <property type="entry name" value="PGM_Phosphatase"/>
</dbReference>
<reference evidence="1" key="1">
    <citation type="submission" date="2023-04" db="EMBL/GenBank/DDBJ databases">
        <title>Comparative genomic analysis of Cohnella hashimotonis sp. nov., isolated from the International Space Station.</title>
        <authorList>
            <person name="Venkateswaran K."/>
            <person name="Simpson A."/>
        </authorList>
    </citation>
    <scope>NUCLEOTIDE SEQUENCE</scope>
    <source>
        <strain evidence="1">F6_2S_P_1</strain>
    </source>
</reference>
<dbReference type="Pfam" id="PF00300">
    <property type="entry name" value="His_Phos_1"/>
    <property type="match status" value="1"/>
</dbReference>